<dbReference type="FunFam" id="3.40.50.460:FF:000002">
    <property type="entry name" value="ATP-dependent 6-phosphofructokinase"/>
    <property type="match status" value="1"/>
</dbReference>
<reference evidence="12" key="1">
    <citation type="journal article" date="2014" name="Front. Microbiol.">
        <title>High frequency of phylogenetically diverse reductive dehalogenase-homologous genes in deep subseafloor sedimentary metagenomes.</title>
        <authorList>
            <person name="Kawai M."/>
            <person name="Futagami T."/>
            <person name="Toyoda A."/>
            <person name="Takaki Y."/>
            <person name="Nishi S."/>
            <person name="Hori S."/>
            <person name="Arai W."/>
            <person name="Tsubouchi T."/>
            <person name="Morono Y."/>
            <person name="Uchiyama I."/>
            <person name="Ito T."/>
            <person name="Fujiyama A."/>
            <person name="Inagaki F."/>
            <person name="Takami H."/>
        </authorList>
    </citation>
    <scope>NUCLEOTIDE SEQUENCE</scope>
    <source>
        <strain evidence="12">Expedition CK06-06</strain>
    </source>
</reference>
<keyword evidence="6" id="KW-0808">Transferase</keyword>
<dbReference type="InterPro" id="IPR015912">
    <property type="entry name" value="Phosphofructokinase_CS"/>
</dbReference>
<proteinExistence type="predicted"/>
<dbReference type="GO" id="GO:0042802">
    <property type="term" value="F:identical protein binding"/>
    <property type="evidence" value="ECO:0007669"/>
    <property type="project" value="TreeGrafter"/>
</dbReference>
<dbReference type="InterPro" id="IPR022953">
    <property type="entry name" value="ATP_PFK"/>
</dbReference>
<dbReference type="GO" id="GO:0006002">
    <property type="term" value="P:fructose 6-phosphate metabolic process"/>
    <property type="evidence" value="ECO:0007669"/>
    <property type="project" value="InterPro"/>
</dbReference>
<keyword evidence="5" id="KW-0963">Cytoplasm</keyword>
<dbReference type="GO" id="GO:0030388">
    <property type="term" value="P:fructose 1,6-bisphosphate metabolic process"/>
    <property type="evidence" value="ECO:0007669"/>
    <property type="project" value="TreeGrafter"/>
</dbReference>
<evidence type="ECO:0000256" key="10">
    <source>
        <dbReference type="ARBA" id="ARBA00023152"/>
    </source>
</evidence>
<keyword evidence="9" id="KW-0460">Magnesium</keyword>
<dbReference type="NCBIfam" id="NF002872">
    <property type="entry name" value="PRK03202.1"/>
    <property type="match status" value="1"/>
</dbReference>
<keyword evidence="10" id="KW-0324">Glycolysis</keyword>
<organism evidence="12">
    <name type="scientific">marine sediment metagenome</name>
    <dbReference type="NCBI Taxonomy" id="412755"/>
    <lineage>
        <taxon>unclassified sequences</taxon>
        <taxon>metagenomes</taxon>
        <taxon>ecological metagenomes</taxon>
    </lineage>
</organism>
<evidence type="ECO:0000313" key="12">
    <source>
        <dbReference type="EMBL" id="GAI48991.1"/>
    </source>
</evidence>
<evidence type="ECO:0000259" key="11">
    <source>
        <dbReference type="Pfam" id="PF00365"/>
    </source>
</evidence>
<feature type="non-terminal residue" evidence="12">
    <location>
        <position position="1"/>
    </location>
</feature>
<dbReference type="InterPro" id="IPR000023">
    <property type="entry name" value="Phosphofructokinase_dom"/>
</dbReference>
<keyword evidence="7" id="KW-0479">Metal-binding</keyword>
<name>X1Q2M2_9ZZZZ</name>
<dbReference type="EC" id="2.7.1.11" evidence="4"/>
<dbReference type="PANTHER" id="PTHR13697:SF52">
    <property type="entry name" value="ATP-DEPENDENT 6-PHOSPHOFRUCTOKINASE 3"/>
    <property type="match status" value="1"/>
</dbReference>
<dbReference type="Gene3D" id="3.40.50.460">
    <property type="entry name" value="Phosphofructokinase domain"/>
    <property type="match status" value="1"/>
</dbReference>
<protein>
    <recommendedName>
        <fullName evidence="4">6-phosphofructokinase</fullName>
        <ecNumber evidence="4">2.7.1.11</ecNumber>
    </recommendedName>
</protein>
<dbReference type="GO" id="GO:0046872">
    <property type="term" value="F:metal ion binding"/>
    <property type="evidence" value="ECO:0007669"/>
    <property type="project" value="UniProtKB-KW"/>
</dbReference>
<dbReference type="AlphaFoldDB" id="X1Q2M2"/>
<dbReference type="Gene3D" id="3.40.50.450">
    <property type="match status" value="1"/>
</dbReference>
<dbReference type="GO" id="GO:0005524">
    <property type="term" value="F:ATP binding"/>
    <property type="evidence" value="ECO:0007669"/>
    <property type="project" value="TreeGrafter"/>
</dbReference>
<evidence type="ECO:0000256" key="5">
    <source>
        <dbReference type="ARBA" id="ARBA00022490"/>
    </source>
</evidence>
<dbReference type="PANTHER" id="PTHR13697">
    <property type="entry name" value="PHOSPHOFRUCTOKINASE"/>
    <property type="match status" value="1"/>
</dbReference>
<dbReference type="GO" id="GO:0005945">
    <property type="term" value="C:6-phosphofructokinase complex"/>
    <property type="evidence" value="ECO:0007669"/>
    <property type="project" value="TreeGrafter"/>
</dbReference>
<evidence type="ECO:0000256" key="1">
    <source>
        <dbReference type="ARBA" id="ARBA00001946"/>
    </source>
</evidence>
<comment type="caution">
    <text evidence="12">The sequence shown here is derived from an EMBL/GenBank/DDBJ whole genome shotgun (WGS) entry which is preliminary data.</text>
</comment>
<dbReference type="GO" id="GO:0016208">
    <property type="term" value="F:AMP binding"/>
    <property type="evidence" value="ECO:0007669"/>
    <property type="project" value="TreeGrafter"/>
</dbReference>
<evidence type="ECO:0000256" key="9">
    <source>
        <dbReference type="ARBA" id="ARBA00022842"/>
    </source>
</evidence>
<evidence type="ECO:0000256" key="7">
    <source>
        <dbReference type="ARBA" id="ARBA00022723"/>
    </source>
</evidence>
<dbReference type="PRINTS" id="PR00476">
    <property type="entry name" value="PHFRCTKINASE"/>
</dbReference>
<accession>X1Q2M2</accession>
<dbReference type="GO" id="GO:0003872">
    <property type="term" value="F:6-phosphofructokinase activity"/>
    <property type="evidence" value="ECO:0007669"/>
    <property type="project" value="UniProtKB-EC"/>
</dbReference>
<dbReference type="GO" id="GO:0061621">
    <property type="term" value="P:canonical glycolysis"/>
    <property type="evidence" value="ECO:0007669"/>
    <property type="project" value="TreeGrafter"/>
</dbReference>
<dbReference type="EMBL" id="BARV01035949">
    <property type="protein sequence ID" value="GAI48991.1"/>
    <property type="molecule type" value="Genomic_DNA"/>
</dbReference>
<evidence type="ECO:0000256" key="3">
    <source>
        <dbReference type="ARBA" id="ARBA00004679"/>
    </source>
</evidence>
<dbReference type="GO" id="GO:0048029">
    <property type="term" value="F:monosaccharide binding"/>
    <property type="evidence" value="ECO:0007669"/>
    <property type="project" value="TreeGrafter"/>
</dbReference>
<evidence type="ECO:0000256" key="8">
    <source>
        <dbReference type="ARBA" id="ARBA00022777"/>
    </source>
</evidence>
<sequence length="226" mass="24171">PKTIDNDVYGTDITFGFNTAVTTATEAIDKIHTTASSHHRVMIIEVMGRYAGWIALHAGVASGSDVILLPEMPYRLDKICDFVLGRSKRGKRFSIVVVAEGAKEKGGKMVVAKKVAHSPDPIRLGGVANVLAGQINERTGLDCRAVVLGHVQRGGTPTPFDRVLATNFGHMAVELLMKGVRGHLVVLKDGRLSSIPLSRVAGRIKTVPRNHHLIKAALAVGTSFGV</sequence>
<comment type="subcellular location">
    <subcellularLocation>
        <location evidence="2">Cytoplasm</location>
    </subcellularLocation>
</comment>
<dbReference type="SUPFAM" id="SSF53784">
    <property type="entry name" value="Phosphofructokinase"/>
    <property type="match status" value="1"/>
</dbReference>
<dbReference type="GO" id="GO:0070095">
    <property type="term" value="F:fructose-6-phosphate binding"/>
    <property type="evidence" value="ECO:0007669"/>
    <property type="project" value="TreeGrafter"/>
</dbReference>
<evidence type="ECO:0000256" key="4">
    <source>
        <dbReference type="ARBA" id="ARBA00012055"/>
    </source>
</evidence>
<dbReference type="PROSITE" id="PS00433">
    <property type="entry name" value="PHOSPHOFRUCTOKINASE"/>
    <property type="match status" value="1"/>
</dbReference>
<keyword evidence="8" id="KW-0418">Kinase</keyword>
<dbReference type="UniPathway" id="UPA00109">
    <property type="reaction ID" value="UER00182"/>
</dbReference>
<evidence type="ECO:0000256" key="2">
    <source>
        <dbReference type="ARBA" id="ARBA00004496"/>
    </source>
</evidence>
<comment type="pathway">
    <text evidence="3">Carbohydrate degradation; glycolysis; D-glyceraldehyde 3-phosphate and glycerone phosphate from D-glucose: step 3/4.</text>
</comment>
<feature type="domain" description="Phosphofructokinase" evidence="11">
    <location>
        <begin position="1"/>
        <end position="176"/>
    </location>
</feature>
<comment type="cofactor">
    <cofactor evidence="1">
        <name>Mg(2+)</name>
        <dbReference type="ChEBI" id="CHEBI:18420"/>
    </cofactor>
</comment>
<dbReference type="InterPro" id="IPR035966">
    <property type="entry name" value="PKF_sf"/>
</dbReference>
<gene>
    <name evidence="12" type="ORF">S06H3_55970</name>
</gene>
<evidence type="ECO:0000256" key="6">
    <source>
        <dbReference type="ARBA" id="ARBA00022679"/>
    </source>
</evidence>
<dbReference type="Pfam" id="PF00365">
    <property type="entry name" value="PFK"/>
    <property type="match status" value="1"/>
</dbReference>